<feature type="transmembrane region" description="Helical" evidence="1">
    <location>
        <begin position="44"/>
        <end position="66"/>
    </location>
</feature>
<name>A0A0S3SD21_PHAAN</name>
<evidence type="ECO:0000313" key="2">
    <source>
        <dbReference type="EMBL" id="BAT90698.1"/>
    </source>
</evidence>
<reference evidence="2 3" key="1">
    <citation type="journal article" date="2015" name="Sci. Rep.">
        <title>The power of single molecule real-time sequencing technology in the de novo assembly of a eukaryotic genome.</title>
        <authorList>
            <person name="Sakai H."/>
            <person name="Naito K."/>
            <person name="Ogiso-Tanaka E."/>
            <person name="Takahashi Y."/>
            <person name="Iseki K."/>
            <person name="Muto C."/>
            <person name="Satou K."/>
            <person name="Teruya K."/>
            <person name="Shiroma A."/>
            <person name="Shimoji M."/>
            <person name="Hirano T."/>
            <person name="Itoh T."/>
            <person name="Kaga A."/>
            <person name="Tomooka N."/>
        </authorList>
    </citation>
    <scope>NUCLEOTIDE SEQUENCE [LARGE SCALE GENOMIC DNA]</scope>
    <source>
        <strain evidence="3">cv. Shumari</strain>
    </source>
</reference>
<keyword evidence="3" id="KW-1185">Reference proteome</keyword>
<dbReference type="AlphaFoldDB" id="A0A0S3SD21"/>
<evidence type="ECO:0000313" key="3">
    <source>
        <dbReference type="Proteomes" id="UP000291084"/>
    </source>
</evidence>
<keyword evidence="1" id="KW-0472">Membrane</keyword>
<keyword evidence="1" id="KW-1133">Transmembrane helix</keyword>
<accession>A0A0S3SD21</accession>
<evidence type="ECO:0000256" key="1">
    <source>
        <dbReference type="SAM" id="Phobius"/>
    </source>
</evidence>
<sequence>PKRTLQRRHNDEYASLSVSVASKGSNDGRCLAGERCRSVKRSKLYQTMLLLTVMRLCWVVLLSRVLSNPNSDSNFEITK</sequence>
<dbReference type="Proteomes" id="UP000291084">
    <property type="component" value="Chromosome 6"/>
</dbReference>
<dbReference type="EMBL" id="AP015039">
    <property type="protein sequence ID" value="BAT90698.1"/>
    <property type="molecule type" value="Genomic_DNA"/>
</dbReference>
<organism evidence="2 3">
    <name type="scientific">Vigna angularis var. angularis</name>
    <dbReference type="NCBI Taxonomy" id="157739"/>
    <lineage>
        <taxon>Eukaryota</taxon>
        <taxon>Viridiplantae</taxon>
        <taxon>Streptophyta</taxon>
        <taxon>Embryophyta</taxon>
        <taxon>Tracheophyta</taxon>
        <taxon>Spermatophyta</taxon>
        <taxon>Magnoliopsida</taxon>
        <taxon>eudicotyledons</taxon>
        <taxon>Gunneridae</taxon>
        <taxon>Pentapetalae</taxon>
        <taxon>rosids</taxon>
        <taxon>fabids</taxon>
        <taxon>Fabales</taxon>
        <taxon>Fabaceae</taxon>
        <taxon>Papilionoideae</taxon>
        <taxon>50 kb inversion clade</taxon>
        <taxon>NPAAA clade</taxon>
        <taxon>indigoferoid/millettioid clade</taxon>
        <taxon>Phaseoleae</taxon>
        <taxon>Vigna</taxon>
    </lineage>
</organism>
<proteinExistence type="predicted"/>
<gene>
    <name evidence="2" type="primary">Vigan.06G197800</name>
    <name evidence="2" type="ORF">VIGAN_06197800</name>
</gene>
<protein>
    <submittedName>
        <fullName evidence="2">Uncharacterized protein</fullName>
    </submittedName>
</protein>
<keyword evidence="1" id="KW-0812">Transmembrane</keyword>
<feature type="non-terminal residue" evidence="2">
    <location>
        <position position="1"/>
    </location>
</feature>